<keyword evidence="4" id="KW-1185">Reference proteome</keyword>
<gene>
    <name evidence="3" type="ORF">WR25_26180</name>
</gene>
<dbReference type="EMBL" id="LIAE01007607">
    <property type="protein sequence ID" value="PAV78164.1"/>
    <property type="molecule type" value="Genomic_DNA"/>
</dbReference>
<feature type="chain" id="PRO_5012132542" description="C-type lectin domain-containing protein" evidence="1">
    <location>
        <begin position="24"/>
        <end position="336"/>
    </location>
</feature>
<dbReference type="InterPro" id="IPR016187">
    <property type="entry name" value="CTDL_fold"/>
</dbReference>
<reference evidence="3 4" key="1">
    <citation type="journal article" date="2017" name="Curr. Biol.">
        <title>Genome architecture and evolution of a unichromosomal asexual nematode.</title>
        <authorList>
            <person name="Fradin H."/>
            <person name="Zegar C."/>
            <person name="Gutwein M."/>
            <person name="Lucas J."/>
            <person name="Kovtun M."/>
            <person name="Corcoran D."/>
            <person name="Baugh L.R."/>
            <person name="Kiontke K."/>
            <person name="Gunsalus K."/>
            <person name="Fitch D.H."/>
            <person name="Piano F."/>
        </authorList>
    </citation>
    <scope>NUCLEOTIDE SEQUENCE [LARGE SCALE GENOMIC DNA]</scope>
    <source>
        <strain evidence="3">PF1309</strain>
    </source>
</reference>
<evidence type="ECO:0000259" key="2">
    <source>
        <dbReference type="PROSITE" id="PS50041"/>
    </source>
</evidence>
<dbReference type="InterPro" id="IPR001304">
    <property type="entry name" value="C-type_lectin-like"/>
</dbReference>
<dbReference type="InterPro" id="IPR016186">
    <property type="entry name" value="C-type_lectin-like/link_sf"/>
</dbReference>
<accession>A0A2A2KW26</accession>
<dbReference type="AlphaFoldDB" id="A0A2A2KW26"/>
<evidence type="ECO:0000313" key="3">
    <source>
        <dbReference type="EMBL" id="PAV78164.1"/>
    </source>
</evidence>
<dbReference type="Proteomes" id="UP000218231">
    <property type="component" value="Unassembled WGS sequence"/>
</dbReference>
<dbReference type="PANTHER" id="PTHR23062">
    <property type="entry name" value="HYPOTHETICAL PROTEIN C.ELEGANS"/>
    <property type="match status" value="1"/>
</dbReference>
<dbReference type="SUPFAM" id="SSF56436">
    <property type="entry name" value="C-type lectin-like"/>
    <property type="match status" value="2"/>
</dbReference>
<dbReference type="Gene3D" id="3.10.100.10">
    <property type="entry name" value="Mannose-Binding Protein A, subunit A"/>
    <property type="match status" value="1"/>
</dbReference>
<sequence length="336" mass="38640">MRSYFLVFVIRQLFIYNFPCANAQCGPKEIYYGSRCYEFVAAQRSFNDARQYCRDKSYDLASIHDLYVNNFLAKEAGIELDSTYNFYYIGLNKISLQNWQWTDGTSVDFTNWLAGEPSGSGQCSVQRIDDGKWMTYPCQSSLPFLCSGPSSGMNSSTPRVTQTTRKSTTVKTATSQAIQTTPTPAKSCKSGYTYFAKTDMCYAMQVVYYSEDDAQGFGSIHSYEEDCFVRDLAINFINSLGDCMTDWKYYTYWLFYIKNDGNGNCICENGEPFDYHPPEIEPFDCTEYPDRVGVMVTYDHYKISVLAEIQCMRLPQKIRLEQINDTQLDETTLIFR</sequence>
<dbReference type="PANTHER" id="PTHR23062:SF11">
    <property type="entry name" value="C-TYPE LECTIN DOMAIN-CONTAINING PROTEIN"/>
    <property type="match status" value="1"/>
</dbReference>
<organism evidence="3 4">
    <name type="scientific">Diploscapter pachys</name>
    <dbReference type="NCBI Taxonomy" id="2018661"/>
    <lineage>
        <taxon>Eukaryota</taxon>
        <taxon>Metazoa</taxon>
        <taxon>Ecdysozoa</taxon>
        <taxon>Nematoda</taxon>
        <taxon>Chromadorea</taxon>
        <taxon>Rhabditida</taxon>
        <taxon>Rhabditina</taxon>
        <taxon>Rhabditomorpha</taxon>
        <taxon>Rhabditoidea</taxon>
        <taxon>Rhabditidae</taxon>
        <taxon>Diploscapter</taxon>
    </lineage>
</organism>
<dbReference type="OrthoDB" id="5841082at2759"/>
<evidence type="ECO:0000313" key="4">
    <source>
        <dbReference type="Proteomes" id="UP000218231"/>
    </source>
</evidence>
<comment type="caution">
    <text evidence="3">The sequence shown here is derived from an EMBL/GenBank/DDBJ whole genome shotgun (WGS) entry which is preliminary data.</text>
</comment>
<dbReference type="STRING" id="2018661.A0A2A2KW26"/>
<keyword evidence="1" id="KW-0732">Signal</keyword>
<feature type="signal peptide" evidence="1">
    <location>
        <begin position="1"/>
        <end position="23"/>
    </location>
</feature>
<dbReference type="PROSITE" id="PS50041">
    <property type="entry name" value="C_TYPE_LECTIN_2"/>
    <property type="match status" value="1"/>
</dbReference>
<evidence type="ECO:0000256" key="1">
    <source>
        <dbReference type="SAM" id="SignalP"/>
    </source>
</evidence>
<dbReference type="CDD" id="cd00037">
    <property type="entry name" value="CLECT"/>
    <property type="match status" value="1"/>
</dbReference>
<dbReference type="SMART" id="SM00034">
    <property type="entry name" value="CLECT"/>
    <property type="match status" value="1"/>
</dbReference>
<name>A0A2A2KW26_9BILA</name>
<feature type="domain" description="C-type lectin" evidence="2">
    <location>
        <begin position="32"/>
        <end position="147"/>
    </location>
</feature>
<proteinExistence type="predicted"/>
<protein>
    <recommendedName>
        <fullName evidence="2">C-type lectin domain-containing protein</fullName>
    </recommendedName>
</protein>
<dbReference type="Pfam" id="PF00059">
    <property type="entry name" value="Lectin_C"/>
    <property type="match status" value="1"/>
</dbReference>
<dbReference type="GO" id="GO:0045087">
    <property type="term" value="P:innate immune response"/>
    <property type="evidence" value="ECO:0007669"/>
    <property type="project" value="TreeGrafter"/>
</dbReference>